<dbReference type="InterPro" id="IPR003141">
    <property type="entry name" value="Pol/His_phosphatase_N"/>
</dbReference>
<dbReference type="Proteomes" id="UP000665561">
    <property type="component" value="Unassembled WGS sequence"/>
</dbReference>
<accession>A0ABW9XN68</accession>
<evidence type="ECO:0000313" key="2">
    <source>
        <dbReference type="EMBL" id="NBD23849.1"/>
    </source>
</evidence>
<keyword evidence="3" id="KW-1185">Reference proteome</keyword>
<evidence type="ECO:0000259" key="1">
    <source>
        <dbReference type="SMART" id="SM00481"/>
    </source>
</evidence>
<dbReference type="InterPro" id="IPR052018">
    <property type="entry name" value="PHP_domain"/>
</dbReference>
<organism evidence="2 3">
    <name type="scientific">Paenibacillus glycinis</name>
    <dbReference type="NCBI Taxonomy" id="2697035"/>
    <lineage>
        <taxon>Bacteria</taxon>
        <taxon>Bacillati</taxon>
        <taxon>Bacillota</taxon>
        <taxon>Bacilli</taxon>
        <taxon>Bacillales</taxon>
        <taxon>Paenibacillaceae</taxon>
        <taxon>Paenibacillus</taxon>
    </lineage>
</organism>
<evidence type="ECO:0000313" key="3">
    <source>
        <dbReference type="Proteomes" id="UP000665561"/>
    </source>
</evidence>
<name>A0ABW9XN68_9BACL</name>
<proteinExistence type="predicted"/>
<dbReference type="SUPFAM" id="SSF89550">
    <property type="entry name" value="PHP domain-like"/>
    <property type="match status" value="1"/>
</dbReference>
<dbReference type="PANTHER" id="PTHR42924:SF3">
    <property type="entry name" value="POLYMERASE_HISTIDINOL PHOSPHATASE N-TERMINAL DOMAIN-CONTAINING PROTEIN"/>
    <property type="match status" value="1"/>
</dbReference>
<dbReference type="Gene3D" id="3.20.20.140">
    <property type="entry name" value="Metal-dependent hydrolases"/>
    <property type="match status" value="1"/>
</dbReference>
<dbReference type="PANTHER" id="PTHR42924">
    <property type="entry name" value="EXONUCLEASE"/>
    <property type="match status" value="1"/>
</dbReference>
<dbReference type="NCBIfam" id="NF038032">
    <property type="entry name" value="CehA_McbA_metalo"/>
    <property type="match status" value="1"/>
</dbReference>
<gene>
    <name evidence="2" type="ORF">GT019_08195</name>
</gene>
<reference evidence="2 3" key="1">
    <citation type="submission" date="2020-01" db="EMBL/GenBank/DDBJ databases">
        <title>Paenibacillus soybeanensis sp. nov. isolated from the nodules of soybean (Glycine max(L.) Merr).</title>
        <authorList>
            <person name="Wang H."/>
        </authorList>
    </citation>
    <scope>NUCLEOTIDE SEQUENCE [LARGE SCALE GENOMIC DNA]</scope>
    <source>
        <strain evidence="2 3">T1</strain>
    </source>
</reference>
<feature type="domain" description="Polymerase/histidinol phosphatase N-terminal" evidence="1">
    <location>
        <begin position="6"/>
        <end position="71"/>
    </location>
</feature>
<dbReference type="SMART" id="SM00481">
    <property type="entry name" value="POLIIIAc"/>
    <property type="match status" value="1"/>
</dbReference>
<dbReference type="RefSeq" id="WP_161742629.1">
    <property type="nucleotide sequence ID" value="NZ_JAAAMV010000003.1"/>
</dbReference>
<dbReference type="InterPro" id="IPR016195">
    <property type="entry name" value="Pol/histidinol_Pase-like"/>
</dbReference>
<comment type="caution">
    <text evidence="2">The sequence shown here is derived from an EMBL/GenBank/DDBJ whole genome shotgun (WGS) entry which is preliminary data.</text>
</comment>
<protein>
    <submittedName>
        <fullName evidence="2">PHP domain-containing protein</fullName>
    </submittedName>
</protein>
<sequence>MRWTACELHSHTFHSDGRQSLLELAEGAKSLGFECVALTDHNTMTGLENKERVESDTGMTIISGMEWTTFYGHMVTIGLTAFVDWRPAGPGDIDAGIARVHAAGGIAGMAHPFRIGSPMCTGCFWEFEISDWNALDYIEVWSGTFPSIKTDNARAFRLWTEKLNEGYRIAATSGRDWHAQDRTEEPVSVTYLLLDDSKDGVTERAVRALAAGRAAVTMGPLVTLELRSETGVFGIGACVPAQDRSTGYEAVATIDFGAREGKWAFPDAGYTLALTSNLGVIGEADASEEQTEYGFDIPGDGLLWVRAELKGTVRGVRTTIAFTNAIYADSDQA</sequence>
<dbReference type="Pfam" id="PF02811">
    <property type="entry name" value="PHP"/>
    <property type="match status" value="1"/>
</dbReference>
<dbReference type="EMBL" id="JAAAMV010000003">
    <property type="protein sequence ID" value="NBD23849.1"/>
    <property type="molecule type" value="Genomic_DNA"/>
</dbReference>
<dbReference type="InterPro" id="IPR004013">
    <property type="entry name" value="PHP_dom"/>
</dbReference>